<evidence type="ECO:0000256" key="5">
    <source>
        <dbReference type="ARBA" id="ARBA00022692"/>
    </source>
</evidence>
<dbReference type="NCBIfam" id="TIGR02212">
    <property type="entry name" value="lolCE"/>
    <property type="match status" value="1"/>
</dbReference>
<evidence type="ECO:0000256" key="2">
    <source>
        <dbReference type="ARBA" id="ARBA00005236"/>
    </source>
</evidence>
<dbReference type="InterPro" id="IPR011925">
    <property type="entry name" value="LolCE_TM"/>
</dbReference>
<dbReference type="Pfam" id="PF02687">
    <property type="entry name" value="FtsX"/>
    <property type="match status" value="1"/>
</dbReference>
<feature type="transmembrane region" description="Helical" evidence="8">
    <location>
        <begin position="382"/>
        <end position="402"/>
    </location>
</feature>
<sequence length="416" mass="45635">MLMNAFIRKVAFRYLRPKGKEGFISIIAGFSFLGIMLGVATLIVVMSVMNGFRAELMKSILGFNGHIAVGSAISEGMLNYDKATELVRAIPGITSATPLIERQAMLAHDNNAMGINVHGVKLEDLKDRDLIASKIVMGSLDKFTEDNAIVIGLRLAERLNVVPGDIVTLIAPEGNSSPFGTVPRMRTLQVAAIFNVGMTEFDKGMTFIPLTTAQKFFRMPNMASGLEIFVDDPDKVTLYVQKIFETLGANLRILDWQKANSKFFGAIKVERNVMFLILTLIIIVAAFNIISSLIMLVKDKGRDIAILRTMGATKGMITGIFLLTGSMIGVAGTIMGSALGITFALNIERIRQFFQSLTGTELFNAEIYFLSKMPSKIDWSEVSVVVGMALTITFLATLRPAWRAAKLDPVEALRYE</sequence>
<evidence type="ECO:0000256" key="7">
    <source>
        <dbReference type="ARBA" id="ARBA00023136"/>
    </source>
</evidence>
<evidence type="ECO:0000256" key="4">
    <source>
        <dbReference type="ARBA" id="ARBA00022475"/>
    </source>
</evidence>
<dbReference type="GO" id="GO:0044874">
    <property type="term" value="P:lipoprotein localization to outer membrane"/>
    <property type="evidence" value="ECO:0007669"/>
    <property type="project" value="TreeGrafter"/>
</dbReference>
<dbReference type="PANTHER" id="PTHR30489">
    <property type="entry name" value="LIPOPROTEIN-RELEASING SYSTEM TRANSMEMBRANE PROTEIN LOLE"/>
    <property type="match status" value="1"/>
</dbReference>
<reference evidence="11 12" key="1">
    <citation type="submission" date="2014-06" db="EMBL/GenBank/DDBJ databases">
        <title>The genome of the endonuclear symbiont Nucleicultrix amoebiphila.</title>
        <authorList>
            <person name="Schulz F."/>
            <person name="Horn M."/>
        </authorList>
    </citation>
    <scope>NUCLEOTIDE SEQUENCE [LARGE SCALE GENOMIC DNA]</scope>
    <source>
        <strain evidence="11 12">FS5</strain>
    </source>
</reference>
<evidence type="ECO:0000313" key="11">
    <source>
        <dbReference type="EMBL" id="ARN84373.1"/>
    </source>
</evidence>
<feature type="transmembrane region" description="Helical" evidence="8">
    <location>
        <begin position="273"/>
        <end position="297"/>
    </location>
</feature>
<comment type="similarity">
    <text evidence="2">Belongs to the ABC-4 integral membrane protein family. LolC/E subfamily.</text>
</comment>
<comment type="subcellular location">
    <subcellularLocation>
        <location evidence="1">Cell membrane</location>
        <topology evidence="1">Multi-pass membrane protein</topology>
    </subcellularLocation>
</comment>
<dbReference type="AlphaFoldDB" id="A0A1W6N3H6"/>
<evidence type="ECO:0000259" key="10">
    <source>
        <dbReference type="Pfam" id="PF12704"/>
    </source>
</evidence>
<feature type="domain" description="MacB-like periplasmic core" evidence="10">
    <location>
        <begin position="31"/>
        <end position="230"/>
    </location>
</feature>
<gene>
    <name evidence="11" type="ORF">GQ61_02445</name>
</gene>
<dbReference type="InterPro" id="IPR051447">
    <property type="entry name" value="Lipoprotein-release_system"/>
</dbReference>
<dbReference type="InterPro" id="IPR025857">
    <property type="entry name" value="MacB_PCD"/>
</dbReference>
<dbReference type="GO" id="GO:0098797">
    <property type="term" value="C:plasma membrane protein complex"/>
    <property type="evidence" value="ECO:0007669"/>
    <property type="project" value="TreeGrafter"/>
</dbReference>
<keyword evidence="4" id="KW-1003">Cell membrane</keyword>
<dbReference type="Pfam" id="PF12704">
    <property type="entry name" value="MacB_PCD"/>
    <property type="match status" value="1"/>
</dbReference>
<keyword evidence="3" id="KW-0813">Transport</keyword>
<keyword evidence="12" id="KW-1185">Reference proteome</keyword>
<evidence type="ECO:0000259" key="9">
    <source>
        <dbReference type="Pfam" id="PF02687"/>
    </source>
</evidence>
<dbReference type="STRING" id="1414854.GQ61_02445"/>
<dbReference type="OrthoDB" id="9808461at2"/>
<keyword evidence="5 8" id="KW-0812">Transmembrane</keyword>
<dbReference type="RefSeq" id="WP_085785050.1">
    <property type="nucleotide sequence ID" value="NZ_CP008743.1"/>
</dbReference>
<protein>
    <submittedName>
        <fullName evidence="11">Multidrug ABC transporter substrate-binding protein</fullName>
    </submittedName>
</protein>
<dbReference type="InterPro" id="IPR003838">
    <property type="entry name" value="ABC3_permease_C"/>
</dbReference>
<evidence type="ECO:0000313" key="12">
    <source>
        <dbReference type="Proteomes" id="UP000237351"/>
    </source>
</evidence>
<dbReference type="KEGG" id="naf:GQ61_02445"/>
<feature type="transmembrane region" description="Helical" evidence="8">
    <location>
        <begin position="317"/>
        <end position="345"/>
    </location>
</feature>
<keyword evidence="6 8" id="KW-1133">Transmembrane helix</keyword>
<organism evidence="11 12">
    <name type="scientific">Candidatus Nucleicultrix amoebiphila FS5</name>
    <dbReference type="NCBI Taxonomy" id="1414854"/>
    <lineage>
        <taxon>Bacteria</taxon>
        <taxon>Pseudomonadati</taxon>
        <taxon>Pseudomonadota</taxon>
        <taxon>Alphaproteobacteria</taxon>
        <taxon>Holosporales</taxon>
        <taxon>Candidatus Nucleicultricaceae</taxon>
        <taxon>Candidatus Nucleicultrix</taxon>
    </lineage>
</organism>
<evidence type="ECO:0000256" key="3">
    <source>
        <dbReference type="ARBA" id="ARBA00022448"/>
    </source>
</evidence>
<accession>A0A1W6N3H6</accession>
<dbReference type="EMBL" id="CP008743">
    <property type="protein sequence ID" value="ARN84373.1"/>
    <property type="molecule type" value="Genomic_DNA"/>
</dbReference>
<evidence type="ECO:0000256" key="1">
    <source>
        <dbReference type="ARBA" id="ARBA00004651"/>
    </source>
</evidence>
<feature type="domain" description="ABC3 transporter permease C-terminal" evidence="9">
    <location>
        <begin position="276"/>
        <end position="409"/>
    </location>
</feature>
<name>A0A1W6N3H6_9PROT</name>
<proteinExistence type="inferred from homology"/>
<evidence type="ECO:0000256" key="8">
    <source>
        <dbReference type="SAM" id="Phobius"/>
    </source>
</evidence>
<keyword evidence="7 8" id="KW-0472">Membrane</keyword>
<dbReference type="GO" id="GO:0042953">
    <property type="term" value="P:lipoprotein transport"/>
    <property type="evidence" value="ECO:0007669"/>
    <property type="project" value="InterPro"/>
</dbReference>
<evidence type="ECO:0000256" key="6">
    <source>
        <dbReference type="ARBA" id="ARBA00022989"/>
    </source>
</evidence>
<dbReference type="PANTHER" id="PTHR30489:SF0">
    <property type="entry name" value="LIPOPROTEIN-RELEASING SYSTEM TRANSMEMBRANE PROTEIN LOLE"/>
    <property type="match status" value="1"/>
</dbReference>
<feature type="transmembrane region" description="Helical" evidence="8">
    <location>
        <begin position="23"/>
        <end position="49"/>
    </location>
</feature>
<dbReference type="Proteomes" id="UP000237351">
    <property type="component" value="Chromosome"/>
</dbReference>